<keyword evidence="8 14" id="KW-0472">Membrane</keyword>
<keyword evidence="5 14" id="KW-0812">Transmembrane</keyword>
<reference evidence="15" key="1">
    <citation type="submission" date="2020-06" db="EMBL/GenBank/DDBJ databases">
        <authorList>
            <consortium name="Plant Systems Biology data submission"/>
        </authorList>
    </citation>
    <scope>NUCLEOTIDE SEQUENCE</scope>
    <source>
        <strain evidence="15">D6</strain>
    </source>
</reference>
<keyword evidence="12" id="KW-0407">Ion channel</keyword>
<dbReference type="OrthoDB" id="49313at2759"/>
<dbReference type="Proteomes" id="UP001153069">
    <property type="component" value="Unassembled WGS sequence"/>
</dbReference>
<evidence type="ECO:0000256" key="13">
    <source>
        <dbReference type="SAM" id="MobiDB-lite"/>
    </source>
</evidence>
<gene>
    <name evidence="15" type="ORF">SEMRO_37_G023170.1</name>
</gene>
<keyword evidence="16" id="KW-1185">Reference proteome</keyword>
<feature type="transmembrane region" description="Helical" evidence="14">
    <location>
        <begin position="457"/>
        <end position="486"/>
    </location>
</feature>
<dbReference type="GO" id="GO:0034707">
    <property type="term" value="C:chloride channel complex"/>
    <property type="evidence" value="ECO:0007669"/>
    <property type="project" value="UniProtKB-KW"/>
</dbReference>
<dbReference type="PANTHER" id="PTHR12424:SF19">
    <property type="entry name" value="INTEGRASE ZINC-BINDING DOMAIN-CONTAINING PROTEIN"/>
    <property type="match status" value="1"/>
</dbReference>
<dbReference type="GO" id="GO:0005254">
    <property type="term" value="F:chloride channel activity"/>
    <property type="evidence" value="ECO:0007669"/>
    <property type="project" value="UniProtKB-KW"/>
</dbReference>
<comment type="caution">
    <text evidence="15">The sequence shown here is derived from an EMBL/GenBank/DDBJ whole genome shotgun (WGS) entry which is preliminary data.</text>
</comment>
<evidence type="ECO:0000256" key="8">
    <source>
        <dbReference type="ARBA" id="ARBA00023136"/>
    </source>
</evidence>
<name>A0A9N8H3Y8_9STRA</name>
<feature type="transmembrane region" description="Helical" evidence="14">
    <location>
        <begin position="292"/>
        <end position="321"/>
    </location>
</feature>
<keyword evidence="7" id="KW-0406">Ion transport</keyword>
<evidence type="ECO:0000256" key="7">
    <source>
        <dbReference type="ARBA" id="ARBA00023065"/>
    </source>
</evidence>
<feature type="region of interest" description="Disordered" evidence="13">
    <location>
        <begin position="657"/>
        <end position="723"/>
    </location>
</feature>
<evidence type="ECO:0000256" key="10">
    <source>
        <dbReference type="ARBA" id="ARBA00023180"/>
    </source>
</evidence>
<evidence type="ECO:0000256" key="2">
    <source>
        <dbReference type="ARBA" id="ARBA00009849"/>
    </source>
</evidence>
<keyword evidence="10" id="KW-0325">Glycoprotein</keyword>
<evidence type="ECO:0000256" key="11">
    <source>
        <dbReference type="ARBA" id="ARBA00023214"/>
    </source>
</evidence>
<evidence type="ECO:0000256" key="12">
    <source>
        <dbReference type="ARBA" id="ARBA00023303"/>
    </source>
</evidence>
<evidence type="ECO:0000256" key="3">
    <source>
        <dbReference type="ARBA" id="ARBA00022448"/>
    </source>
</evidence>
<keyword evidence="11" id="KW-0868">Chloride</keyword>
<evidence type="ECO:0000256" key="6">
    <source>
        <dbReference type="ARBA" id="ARBA00022989"/>
    </source>
</evidence>
<keyword evidence="9" id="KW-0869">Chloride channel</keyword>
<evidence type="ECO:0000256" key="4">
    <source>
        <dbReference type="ARBA" id="ARBA00022475"/>
    </source>
</evidence>
<dbReference type="AlphaFoldDB" id="A0A9N8H3Y8"/>
<dbReference type="PANTHER" id="PTHR12424">
    <property type="entry name" value="TWEETY-RELATED"/>
    <property type="match status" value="1"/>
</dbReference>
<comment type="similarity">
    <text evidence="2">Belongs to the tweety family.</text>
</comment>
<keyword evidence="3" id="KW-0813">Transport</keyword>
<evidence type="ECO:0000256" key="14">
    <source>
        <dbReference type="SAM" id="Phobius"/>
    </source>
</evidence>
<dbReference type="InterPro" id="IPR006990">
    <property type="entry name" value="Tweety"/>
</dbReference>
<dbReference type="GO" id="GO:0005886">
    <property type="term" value="C:plasma membrane"/>
    <property type="evidence" value="ECO:0007669"/>
    <property type="project" value="UniProtKB-SubCell"/>
</dbReference>
<feature type="compositionally biased region" description="Basic and acidic residues" evidence="13">
    <location>
        <begin position="709"/>
        <end position="723"/>
    </location>
</feature>
<feature type="transmembrane region" description="Helical" evidence="14">
    <location>
        <begin position="257"/>
        <end position="280"/>
    </location>
</feature>
<evidence type="ECO:0000256" key="5">
    <source>
        <dbReference type="ARBA" id="ARBA00022692"/>
    </source>
</evidence>
<keyword evidence="6 14" id="KW-1133">Transmembrane helix</keyword>
<keyword evidence="4" id="KW-1003">Cell membrane</keyword>
<protein>
    <submittedName>
        <fullName evidence="15">Uncharacterized protein</fullName>
    </submittedName>
</protein>
<feature type="transmembrane region" description="Helical" evidence="14">
    <location>
        <begin position="106"/>
        <end position="127"/>
    </location>
</feature>
<proteinExistence type="inferred from homology"/>
<organism evidence="15 16">
    <name type="scientific">Seminavis robusta</name>
    <dbReference type="NCBI Taxonomy" id="568900"/>
    <lineage>
        <taxon>Eukaryota</taxon>
        <taxon>Sar</taxon>
        <taxon>Stramenopiles</taxon>
        <taxon>Ochrophyta</taxon>
        <taxon>Bacillariophyta</taxon>
        <taxon>Bacillariophyceae</taxon>
        <taxon>Bacillariophycidae</taxon>
        <taxon>Naviculales</taxon>
        <taxon>Naviculaceae</taxon>
        <taxon>Seminavis</taxon>
    </lineage>
</organism>
<evidence type="ECO:0000256" key="9">
    <source>
        <dbReference type="ARBA" id="ARBA00023173"/>
    </source>
</evidence>
<evidence type="ECO:0000256" key="1">
    <source>
        <dbReference type="ARBA" id="ARBA00004651"/>
    </source>
</evidence>
<evidence type="ECO:0000313" key="16">
    <source>
        <dbReference type="Proteomes" id="UP001153069"/>
    </source>
</evidence>
<dbReference type="EMBL" id="CAICTM010000037">
    <property type="protein sequence ID" value="CAB9498385.1"/>
    <property type="molecule type" value="Genomic_DNA"/>
</dbReference>
<accession>A0A9N8H3Y8</accession>
<feature type="transmembrane region" description="Helical" evidence="14">
    <location>
        <begin position="45"/>
        <end position="66"/>
    </location>
</feature>
<sequence>MNHDEVQQSQVVDEFHNFPRFGHGNSIASLASHDRSNQEDYIQGMLSFCFFLLLIVYVWGFVLIVLKFATPRKWVGCAGGGKTLDVAKMRKAKIPRHIRRKQILRAWRIQLAFLSLSMLIPIMTLLMTRNGLAPFINSLDEISSINDEVEAVAFHGISIAEELQAARRNLANVTTQQQQQGYMDLDWESSCPNFHNSSTMLALAPISTIQKYIDSGLEEVKAFIDYYAMDAHIALTRVVRMSDRVKLSIEWIYDSDWLLKFFLLTINVVNGFFLFGVFLSKQDVVNYKMQRFLSLWIIPIFVVLLMCCAVLACAFGMAVMFNADFCHGNTSVNGSMHEIIVESGVRESDLTNLAFRHYFEGCLGENPMGFIHDVDSVIKYAKDAANLLRGEPIIIIHEHCSDDASALVSQFSNITSILDDVQRQVRAVIELTGCHQINPVLRRIIHGATCSDTIDSLAWLFGGLCFIFIIGLMMLSVRAALFNSVIRAPRRKRQREREKEWEEYKQYMDHYYDGVGEWAIDGPPQPPPQQRQRHPDFTLAQIPTFDTEETSKTSLEVGGDGDSDIACFASPMAQSYASTSSYESDYSEDSDEDQQSSMSFSMLSKFFHSRLGNDQSSSFFDADSQFAAKTQLSVLELQTPRQRRKQTALGSYLYQRSPVSDYGTPMRHTGITSPTQRSTPRAPPPAPSKSRLTVHRTDGTTPSAPSKPRQTENRTAKGSPKDE</sequence>
<evidence type="ECO:0000313" key="15">
    <source>
        <dbReference type="EMBL" id="CAB9498385.1"/>
    </source>
</evidence>
<comment type="subcellular location">
    <subcellularLocation>
        <location evidence="1">Cell membrane</location>
        <topology evidence="1">Multi-pass membrane protein</topology>
    </subcellularLocation>
</comment>